<dbReference type="SMART" id="SM01360">
    <property type="entry name" value="A2M"/>
    <property type="match status" value="1"/>
</dbReference>
<dbReference type="InterPro" id="IPR011626">
    <property type="entry name" value="Alpha-macroglobulin_TED"/>
</dbReference>
<evidence type="ECO:0000259" key="3">
    <source>
        <dbReference type="SMART" id="SM01360"/>
    </source>
</evidence>
<evidence type="ECO:0000313" key="5">
    <source>
        <dbReference type="Proteomes" id="UP000253562"/>
    </source>
</evidence>
<protein>
    <submittedName>
        <fullName evidence="4">Alpha-2-macroglobulin</fullName>
    </submittedName>
</protein>
<dbReference type="Pfam" id="PF01835">
    <property type="entry name" value="MG2"/>
    <property type="match status" value="1"/>
</dbReference>
<dbReference type="InterPro" id="IPR008930">
    <property type="entry name" value="Terpenoid_cyclase/PrenylTrfase"/>
</dbReference>
<dbReference type="PANTHER" id="PTHR40094">
    <property type="entry name" value="ALPHA-2-MACROGLOBULIN HOMOLOG"/>
    <property type="match status" value="1"/>
</dbReference>
<dbReference type="InterPro" id="IPR047565">
    <property type="entry name" value="Alpha-macroglob_thiol-ester_cl"/>
</dbReference>
<dbReference type="Pfam" id="PF17973">
    <property type="entry name" value="bMG10"/>
    <property type="match status" value="1"/>
</dbReference>
<dbReference type="Pfam" id="PF07678">
    <property type="entry name" value="TED_complement"/>
    <property type="match status" value="1"/>
</dbReference>
<dbReference type="Proteomes" id="UP000253562">
    <property type="component" value="Unassembled WGS sequence"/>
</dbReference>
<dbReference type="PANTHER" id="PTHR40094:SF1">
    <property type="entry name" value="UBIQUITIN DOMAIN-CONTAINING PROTEIN"/>
    <property type="match status" value="1"/>
</dbReference>
<comment type="similarity">
    <text evidence="1">Belongs to the protease inhibitor I39 (alpha-2-macroglobulin) family. Bacterial alpha-2-macroglobulin subfamily.</text>
</comment>
<dbReference type="Pfam" id="PF07703">
    <property type="entry name" value="A2M_BRD"/>
    <property type="match status" value="1"/>
</dbReference>
<dbReference type="EMBL" id="QPEX01000010">
    <property type="protein sequence ID" value="RCS54930.1"/>
    <property type="molecule type" value="Genomic_DNA"/>
</dbReference>
<dbReference type="InterPro" id="IPR041246">
    <property type="entry name" value="Bact_MG10"/>
</dbReference>
<dbReference type="CDD" id="cd02891">
    <property type="entry name" value="A2M_like"/>
    <property type="match status" value="1"/>
</dbReference>
<dbReference type="Gene3D" id="2.20.130.20">
    <property type="match status" value="1"/>
</dbReference>
<dbReference type="SMART" id="SM01359">
    <property type="entry name" value="A2M_N_2"/>
    <property type="match status" value="1"/>
</dbReference>
<dbReference type="SUPFAM" id="SSF48239">
    <property type="entry name" value="Terpenoid cyclases/Protein prenyltransferases"/>
    <property type="match status" value="1"/>
</dbReference>
<comment type="caution">
    <text evidence="4">The sequence shown here is derived from an EMBL/GenBank/DDBJ whole genome shotgun (WGS) entry which is preliminary data.</text>
</comment>
<organism evidence="4 5">
    <name type="scientific">Bremerella cremea</name>
    <dbReference type="NCBI Taxonomy" id="1031537"/>
    <lineage>
        <taxon>Bacteria</taxon>
        <taxon>Pseudomonadati</taxon>
        <taxon>Planctomycetota</taxon>
        <taxon>Planctomycetia</taxon>
        <taxon>Pirellulales</taxon>
        <taxon>Pirellulaceae</taxon>
        <taxon>Bremerella</taxon>
    </lineage>
</organism>
<dbReference type="OrthoDB" id="9767116at2"/>
<dbReference type="GO" id="GO:0004866">
    <property type="term" value="F:endopeptidase inhibitor activity"/>
    <property type="evidence" value="ECO:0007669"/>
    <property type="project" value="InterPro"/>
</dbReference>
<accession>A0A368KWZ8</accession>
<sequence length="2044" mass="231370">MVAWLGIGQNNAQQQAPDIKQMETLAQQGNFKEAYQAAEKIYFSSQQDPQALALNLRIPVQCLQRLGRYADVDAFLEKTAKAQKDHWQVLAAVAKQYTSLDHWGSINDNQFERGQSRGGGKRVNSFQRDRVRALQLYVAAMQLAQQQQADTAMADLYLEVSHFFLYDNFGRGSWQLQYLTDIDELPDYEEGYSFGGSNQGAPVDEAGNPIYYYLPESWDAAKNDGQRMRWAMQQVGKYNAQRVDEVQLQWASFLQSQFGVNTLQQYRWFFAARSNSDEEDATPQLLQLVTLKENETIARLATGIKRFELPDEFNHIRVWQKVIADKAKLRSQAYDNLAAVFENRRQYPQAAETWRAAIANVGKGNNNYRQQRLDQIVDNLGQFQGGKVQAAGQGVTLQYLFRNGKEVILTANEIKIDKLLSDVKQYLKSNPRQLDYQKMQLQQIGEKILFEDGGEDYLGQKVAEWSVKLDPRPNHMDRRIDIHAPLNNAGAYMVTAKMHDGNICKAVVWVADTAIVSKQLDKEKLYYVADAVDGKPIEKANVEFFGYKIEQVNGQNRFRVLTKDFAEFTNSDGQITLGQDQLPLQYQFLTIARTEGGRLAFLGFQHIWYQQRHDDQYNQVRSYGITDRPVYRPNQTMKYKFWTRTAKYDQGDVSNFAGKTIRVELRDPLNNSVFVKQLPADQYGGVDAEWEIPSDAKLGQYRLLTPHGSVPFRIEEYKKPEFEVTVEAPEKPVELGEKVTAKITAKYYFGSPVTNATVKYKIQRSEFNKHWYPTAQWDWCYGNGYWWFAYDYPWYPGYSRWVGCMRPAPFWIGWSNNPPELVAEQEVEIGEDGSIEVEIDTALAKALHSDSDHQYTITAEVRDQSRRTIVGSGKVLVAREPFKVYTWVDRGYYTVGDTIHAHFLAQTLDSRDVAGKGVLKLLKITYDEKNQPIETEVQSWNLAMTGRGDVSQTMDASAPGQYRLSLEVTDEAGHTEEGGYIFTIRGQGFDGSQYRFNALELIPDKKQYEAGDTIRLQINTDRVGSTVLLFVRPSNGVYLPPKTIRLTGKSTVYDIAVLKKDMPNFFVEAVTISDATVHDETKEIVVPPETRVLDLQVETDAKDYLPGSEGKIKLKLTDETGEPFVGSTVLTMYDKSVEYISGGSNVPDIKAFFWKWRRHHHPSTEDSLSLYTYNLIPKDQVPLNFLGIFGNSVADELSSSVVEDQAMGFGMGGGRGVTRFQGLAAGRAMAKGMMMDSAMPMSAAPAAEMAEGVMAGADKQDASDGQMDLVEPTIRSNFADTALWAASIETNEKGEAELSLTMPQNLTTWKIRSWAMGQGTKVGSAESEVITRKNLIIRLQAPRYFVQTDEVVLSAIVHNYLASEKTATVSLDIPSKLMTSENPLTQKVTIPAGGEVRVDWTVNVIGEGEATITMKALTDEESDAMQQSFPVYIHGMLKTESWAGTVQPENNVQSFLINVPQDRRPEDSRLIVRYSPSLAASMVEALPYLVDYPYGCTEQTLNRFVPTVITRKVLGEMGIDLKSIAEHQNNLNAQEIGDPDERNQDWNAGRRDHQLKNPVFDDAELEKMVKAGVQRLTEMQNADGGWGWFSGYNERSYPHTTAVVVRGLEIAQRNGAAVVPDTIERGKQWLINYQNQEVQKLQNADEMKDPWKSQASNLDAMVYGVLAEMKHDNPAMRGFLYRDRTNLTVYANAIFALALHQVGDQEKLAMVRRNLDQYVVTDVENETAYLKMGADNYWWNWYGDPIEANAYYLKLLAATDPQNVTARRMVKYLLNNRKHATYWKSTRDTALCVEAMADYLRATGELNPEMTVEIFVDGEKKAETEFTKENLFLVDNTVELTGLQVTDGQHKVELRRKGSGPVYYSAYLTNFTLENFITKAGLEVKVERRFYRLDRDEDATVRAVGDRGQALQQKVEKYTRTLLENESQITSGDLVEIDLVIESKNDYEYVMFEDQKAAGFEAVNLLSGYNGNSLGAYMQLRDERVTFFVRQLPRGKHTITYRLRAEIPGKFSALPAIAQAMYAPELVGNSDEMKVKIADLPAKP</sequence>
<proteinExistence type="inferred from homology"/>
<dbReference type="InterPro" id="IPR002890">
    <property type="entry name" value="MG2"/>
</dbReference>
<dbReference type="SMART" id="SM01419">
    <property type="entry name" value="Thiol-ester_cl"/>
    <property type="match status" value="1"/>
</dbReference>
<dbReference type="Gene3D" id="1.50.10.20">
    <property type="match status" value="1"/>
</dbReference>
<evidence type="ECO:0000256" key="1">
    <source>
        <dbReference type="ARBA" id="ARBA00010556"/>
    </source>
</evidence>
<dbReference type="InterPro" id="IPR051802">
    <property type="entry name" value="YfhM-like"/>
</dbReference>
<evidence type="ECO:0000313" key="4">
    <source>
        <dbReference type="EMBL" id="RCS54930.1"/>
    </source>
</evidence>
<name>A0A368KWZ8_9BACT</name>
<evidence type="ECO:0000259" key="2">
    <source>
        <dbReference type="SMART" id="SM01359"/>
    </source>
</evidence>
<dbReference type="InterPro" id="IPR001599">
    <property type="entry name" value="Macroglobln_a2"/>
</dbReference>
<dbReference type="InterPro" id="IPR011625">
    <property type="entry name" value="A2M_N_BRD"/>
</dbReference>
<dbReference type="Gene3D" id="2.60.40.1930">
    <property type="match status" value="1"/>
</dbReference>
<feature type="domain" description="Alpha-2-macroglobulin" evidence="3">
    <location>
        <begin position="1281"/>
        <end position="1371"/>
    </location>
</feature>
<gene>
    <name evidence="4" type="ORF">DTL42_03710</name>
</gene>
<dbReference type="GO" id="GO:0005615">
    <property type="term" value="C:extracellular space"/>
    <property type="evidence" value="ECO:0007669"/>
    <property type="project" value="InterPro"/>
</dbReference>
<feature type="domain" description="Alpha-2-macroglobulin bait region" evidence="2">
    <location>
        <begin position="999"/>
        <end position="1140"/>
    </location>
</feature>
<dbReference type="Gene3D" id="2.60.40.10">
    <property type="entry name" value="Immunoglobulins"/>
    <property type="match status" value="1"/>
</dbReference>
<dbReference type="InterPro" id="IPR013783">
    <property type="entry name" value="Ig-like_fold"/>
</dbReference>
<dbReference type="Pfam" id="PF00207">
    <property type="entry name" value="A2M"/>
    <property type="match status" value="1"/>
</dbReference>
<reference evidence="4 5" key="1">
    <citation type="submission" date="2018-07" db="EMBL/GenBank/DDBJ databases">
        <title>Comparative genomes isolates from brazilian mangrove.</title>
        <authorList>
            <person name="De Araujo J.E."/>
            <person name="Taketani R.G."/>
            <person name="Silva M.C.P."/>
            <person name="Lourenco M.V."/>
            <person name="Oliveira V.M."/>
            <person name="Andreote F.D."/>
        </authorList>
    </citation>
    <scope>NUCLEOTIDE SEQUENCE [LARGE SCALE GENOMIC DNA]</scope>
    <source>
        <strain evidence="4 5">HEX PRIS-MGV</strain>
    </source>
</reference>